<sequence length="276" mass="31029">MYAIRVSSSRRISCFLQVSLLLSGLLNTLQWGAFASYLPKQLEPQQKNYELDSNNVNSGRYPGHEEIMEFLRKLGFLANTIESRASIDDTDSESAERMKKVNPYSFQGTRGKRLNANSFMGSRGKRVLVNDKRTVSANAFLGSRGKRLVTLLGEKPQLNDITGVIDKKSDALAFVPTRGRSQSTNDELAYTGPMLLREGRRMNSLSFGPPKGKKYSPLDFIGSRGKKSTFEDYVLNTQNDSPKENYERRASLHNTFIPSRDPVTSFTKQEKSFCAL</sequence>
<organism evidence="1 2">
    <name type="scientific">Octopus vulgaris</name>
    <name type="common">Common octopus</name>
    <dbReference type="NCBI Taxonomy" id="6645"/>
    <lineage>
        <taxon>Eukaryota</taxon>
        <taxon>Metazoa</taxon>
        <taxon>Spiralia</taxon>
        <taxon>Lophotrochozoa</taxon>
        <taxon>Mollusca</taxon>
        <taxon>Cephalopoda</taxon>
        <taxon>Coleoidea</taxon>
        <taxon>Octopodiformes</taxon>
        <taxon>Octopoda</taxon>
        <taxon>Incirrata</taxon>
        <taxon>Octopodidae</taxon>
        <taxon>Octopus</taxon>
    </lineage>
</organism>
<evidence type="ECO:0000313" key="2">
    <source>
        <dbReference type="Proteomes" id="UP001162480"/>
    </source>
</evidence>
<dbReference type="Proteomes" id="UP001162480">
    <property type="component" value="Chromosome 17"/>
</dbReference>
<evidence type="ECO:0000313" key="1">
    <source>
        <dbReference type="EMBL" id="CAI9735013.1"/>
    </source>
</evidence>
<gene>
    <name evidence="1" type="ORF">OCTVUL_1B007946</name>
</gene>
<keyword evidence="2" id="KW-1185">Reference proteome</keyword>
<name>A0AA36BJ47_OCTVU</name>
<dbReference type="EMBL" id="OX597830">
    <property type="protein sequence ID" value="CAI9735013.1"/>
    <property type="molecule type" value="Genomic_DNA"/>
</dbReference>
<proteinExistence type="predicted"/>
<accession>A0AA36BJ47</accession>
<reference evidence="1" key="1">
    <citation type="submission" date="2023-08" db="EMBL/GenBank/DDBJ databases">
        <authorList>
            <person name="Alioto T."/>
            <person name="Alioto T."/>
            <person name="Gomez Garrido J."/>
        </authorList>
    </citation>
    <scope>NUCLEOTIDE SEQUENCE</scope>
</reference>
<protein>
    <submittedName>
        <fullName evidence="1">Uncharacterized protein</fullName>
    </submittedName>
</protein>
<dbReference type="AlphaFoldDB" id="A0AA36BJ47"/>